<accession>A0A250KWY9</accession>
<evidence type="ECO:0000313" key="2">
    <source>
        <dbReference type="Proteomes" id="UP000266313"/>
    </source>
</evidence>
<reference evidence="1 2" key="1">
    <citation type="submission" date="2016-12" db="EMBL/GenBank/DDBJ databases">
        <title>Genome sequencing of Methylocaldum marinum.</title>
        <authorList>
            <person name="Takeuchi M."/>
            <person name="Kamagata Y."/>
            <person name="Hiraoka S."/>
            <person name="Oshima K."/>
            <person name="Hattori M."/>
            <person name="Iwasaki W."/>
        </authorList>
    </citation>
    <scope>NUCLEOTIDE SEQUENCE [LARGE SCALE GENOMIC DNA]</scope>
    <source>
        <strain evidence="1 2">S8</strain>
    </source>
</reference>
<dbReference type="AlphaFoldDB" id="A0A250KWY9"/>
<gene>
    <name evidence="1" type="ORF">sS8_4253</name>
</gene>
<dbReference type="Proteomes" id="UP000266313">
    <property type="component" value="Chromosome"/>
</dbReference>
<evidence type="ECO:0000313" key="1">
    <source>
        <dbReference type="EMBL" id="BBA36183.1"/>
    </source>
</evidence>
<name>A0A250KWY9_9GAMM</name>
<dbReference type="OrthoDB" id="5573034at2"/>
<keyword evidence="2" id="KW-1185">Reference proteome</keyword>
<sequence length="102" mass="11330">MAINLRSFFSGPEWAEVSIPDWFKERAEALIGQLGDDNPDAQVFKDILVAGRIELEAVMRADELAGTTQNPDVFLLAIDIATHGFTVLQMIAQMVPWREKAA</sequence>
<proteinExistence type="predicted"/>
<protein>
    <submittedName>
        <fullName evidence="1">Uncharacterized protein</fullName>
    </submittedName>
</protein>
<dbReference type="RefSeq" id="WP_119631401.1">
    <property type="nucleotide sequence ID" value="NZ_AP017928.1"/>
</dbReference>
<dbReference type="EMBL" id="AP017928">
    <property type="protein sequence ID" value="BBA36183.1"/>
    <property type="molecule type" value="Genomic_DNA"/>
</dbReference>
<organism evidence="1 2">
    <name type="scientific">Methylocaldum marinum</name>
    <dbReference type="NCBI Taxonomy" id="1432792"/>
    <lineage>
        <taxon>Bacteria</taxon>
        <taxon>Pseudomonadati</taxon>
        <taxon>Pseudomonadota</taxon>
        <taxon>Gammaproteobacteria</taxon>
        <taxon>Methylococcales</taxon>
        <taxon>Methylococcaceae</taxon>
        <taxon>Methylocaldum</taxon>
    </lineage>
</organism>
<dbReference type="KEGG" id="mmai:sS8_4253"/>